<dbReference type="InterPro" id="IPR000890">
    <property type="entry name" value="Aliphatic_acid_kin_short-chain"/>
</dbReference>
<feature type="binding site" evidence="9">
    <location>
        <begin position="292"/>
        <end position="294"/>
    </location>
    <ligand>
        <name>ATP</name>
        <dbReference type="ChEBI" id="CHEBI:30616"/>
    </ligand>
</feature>
<sequence length="409" mass="43343">MVASSSKSGSDACLVVNAGSSSLKFSVFQGGSAAELEAVVTGQISGIGTAPRFEAKDAARHKLADHSWPAGENPGRPELLHHLLDWIGDTLKGATLVAAGHRVVHGGTRFSQPVRVTATVLDQLEELIPLAPLHEPHNIAAMRALAQVYPSLPQVACFDTAFHQTQPWQSQTFAIPRELTAEGIRRYGFHGLSYEYIAQRLPQVAPELADAHVVVCHLGSGASLCAMRAGHSVDSTMGFTALDGVPMGTRPGAIDPGVLIYLMREKGYGADELEKLLYHKSGMLGVSGISNDMRDLENSDQPAAAEAVELFCHNVAKQVAALAGSMGGLDAVVFTAGVGENSTLVRSRVVEKLSWLGLALDPAANRAKATRISAQESRVPVFIIPTDEERMIARHTLGVIAAEALSRAA</sequence>
<feature type="binding site" evidence="9">
    <location>
        <begin position="217"/>
        <end position="221"/>
    </location>
    <ligand>
        <name>ATP</name>
        <dbReference type="ChEBI" id="CHEBI:30616"/>
    </ligand>
</feature>
<dbReference type="Proteomes" id="UP000069935">
    <property type="component" value="Chromosome 5"/>
</dbReference>
<comment type="cofactor">
    <cofactor evidence="9">
        <name>Mg(2+)</name>
        <dbReference type="ChEBI" id="CHEBI:18420"/>
    </cofactor>
    <cofactor evidence="9">
        <name>Mn(2+)</name>
        <dbReference type="ChEBI" id="CHEBI:29035"/>
    </cofactor>
    <text evidence="9">Mg(2+). Can also accept Mn(2+).</text>
</comment>
<evidence type="ECO:0000313" key="11">
    <source>
        <dbReference type="EMBL" id="ALG74672.1"/>
    </source>
</evidence>
<organism evidence="11 12">
    <name type="scientific">Azospirillum thiophilum</name>
    <dbReference type="NCBI Taxonomy" id="528244"/>
    <lineage>
        <taxon>Bacteria</taxon>
        <taxon>Pseudomonadati</taxon>
        <taxon>Pseudomonadota</taxon>
        <taxon>Alphaproteobacteria</taxon>
        <taxon>Rhodospirillales</taxon>
        <taxon>Azospirillaceae</taxon>
        <taxon>Azospirillum</taxon>
    </lineage>
</organism>
<dbReference type="GO" id="GO:0000287">
    <property type="term" value="F:magnesium ion binding"/>
    <property type="evidence" value="ECO:0007669"/>
    <property type="project" value="UniProtKB-UniRule"/>
</dbReference>
<evidence type="ECO:0000256" key="10">
    <source>
        <dbReference type="RuleBase" id="RU003835"/>
    </source>
</evidence>
<evidence type="ECO:0000256" key="1">
    <source>
        <dbReference type="ARBA" id="ARBA00008748"/>
    </source>
</evidence>
<dbReference type="InterPro" id="IPR004372">
    <property type="entry name" value="Ac/propionate_kinase"/>
</dbReference>
<reference evidence="12" key="1">
    <citation type="submission" date="2015-08" db="EMBL/GenBank/DDBJ databases">
        <title>Complete Genome Sequence of Azospirillum thiophilum BV-S.</title>
        <authorList>
            <person name="Fomenkov A."/>
            <person name="Vincze T."/>
            <person name="Grabovich M."/>
            <person name="Dubinina G."/>
            <person name="Orlova M."/>
            <person name="Belousova E."/>
            <person name="Roberts R.J."/>
        </authorList>
    </citation>
    <scope>NUCLEOTIDE SEQUENCE [LARGE SCALE GENOMIC DNA]</scope>
    <source>
        <strain evidence="12">BV-S</strain>
    </source>
</reference>
<dbReference type="GO" id="GO:0008776">
    <property type="term" value="F:acetate kinase activity"/>
    <property type="evidence" value="ECO:0007669"/>
    <property type="project" value="UniProtKB-UniRule"/>
</dbReference>
<dbReference type="Pfam" id="PF00871">
    <property type="entry name" value="Acetate_kinase"/>
    <property type="match status" value="1"/>
</dbReference>
<comment type="subunit">
    <text evidence="9">Homodimer.</text>
</comment>
<dbReference type="KEGG" id="ati:AL072_27200"/>
<feature type="binding site" evidence="9">
    <location>
        <position position="102"/>
    </location>
    <ligand>
        <name>substrate</name>
    </ligand>
</feature>
<evidence type="ECO:0000256" key="3">
    <source>
        <dbReference type="ARBA" id="ARBA00022679"/>
    </source>
</evidence>
<dbReference type="GO" id="GO:0006085">
    <property type="term" value="P:acetyl-CoA biosynthetic process"/>
    <property type="evidence" value="ECO:0007669"/>
    <property type="project" value="UniProtKB-UniRule"/>
</dbReference>
<keyword evidence="6 9" id="KW-0418">Kinase</keyword>
<dbReference type="EMBL" id="CP012405">
    <property type="protein sequence ID" value="ALG74672.1"/>
    <property type="molecule type" value="Genomic_DNA"/>
</dbReference>
<dbReference type="InterPro" id="IPR023865">
    <property type="entry name" value="Aliphatic_acid_kinase_CS"/>
</dbReference>
<keyword evidence="7 9" id="KW-0067">ATP-binding</keyword>
<evidence type="ECO:0000256" key="6">
    <source>
        <dbReference type="ARBA" id="ARBA00022777"/>
    </source>
</evidence>
<keyword evidence="5 9" id="KW-0547">Nucleotide-binding</keyword>
<dbReference type="GO" id="GO:0006083">
    <property type="term" value="P:acetate metabolic process"/>
    <property type="evidence" value="ECO:0007669"/>
    <property type="project" value="TreeGrafter"/>
</dbReference>
<dbReference type="GO" id="GO:0005524">
    <property type="term" value="F:ATP binding"/>
    <property type="evidence" value="ECO:0007669"/>
    <property type="project" value="UniProtKB-KW"/>
</dbReference>
<feature type="active site" description="Proton donor/acceptor" evidence="9">
    <location>
        <position position="159"/>
    </location>
</feature>
<accession>A0AAC8W458</accession>
<comment type="function">
    <text evidence="9">Catalyzes the formation of acetyl phosphate from acetate and ATP. Can also catalyze the reverse reaction.</text>
</comment>
<dbReference type="EC" id="2.7.2.1" evidence="9"/>
<comment type="subcellular location">
    <subcellularLocation>
        <location evidence="9">Cytoplasm</location>
    </subcellularLocation>
</comment>
<keyword evidence="12" id="KW-1185">Reference proteome</keyword>
<dbReference type="AlphaFoldDB" id="A0AAC8W458"/>
<evidence type="ECO:0000256" key="4">
    <source>
        <dbReference type="ARBA" id="ARBA00022723"/>
    </source>
</evidence>
<dbReference type="GO" id="GO:0005829">
    <property type="term" value="C:cytosol"/>
    <property type="evidence" value="ECO:0007669"/>
    <property type="project" value="TreeGrafter"/>
</dbReference>
<dbReference type="PRINTS" id="PR00471">
    <property type="entry name" value="ACETATEKNASE"/>
</dbReference>
<dbReference type="Gene3D" id="3.30.420.40">
    <property type="match status" value="2"/>
</dbReference>
<reference evidence="11 12" key="2">
    <citation type="journal article" date="2016" name="Genome Announc.">
        <title>Complete Genome Sequence of a Strain of Azospirillum thiophilum Isolated from a Sulfide Spring.</title>
        <authorList>
            <person name="Fomenkov A."/>
            <person name="Vincze T."/>
            <person name="Grabovich M."/>
            <person name="Anton B.P."/>
            <person name="Dubinina G."/>
            <person name="Orlova M."/>
            <person name="Belousova E."/>
            <person name="Roberts R.J."/>
        </authorList>
    </citation>
    <scope>NUCLEOTIDE SEQUENCE [LARGE SCALE GENOMIC DNA]</scope>
    <source>
        <strain evidence="11 12">BV-S</strain>
    </source>
</reference>
<dbReference type="PROSITE" id="PS01076">
    <property type="entry name" value="ACETATE_KINASE_2"/>
    <property type="match status" value="1"/>
</dbReference>
<comment type="pathway">
    <text evidence="9">Metabolic intermediate biosynthesis; acetyl-CoA biosynthesis; acetyl-CoA from acetate: step 1/2.</text>
</comment>
<name>A0AAC8W458_9PROT</name>
<evidence type="ECO:0000256" key="7">
    <source>
        <dbReference type="ARBA" id="ARBA00022840"/>
    </source>
</evidence>
<comment type="similarity">
    <text evidence="1 9 10">Belongs to the acetokinase family.</text>
</comment>
<feature type="binding site" evidence="9">
    <location>
        <position position="17"/>
    </location>
    <ligand>
        <name>Mg(2+)</name>
        <dbReference type="ChEBI" id="CHEBI:18420"/>
    </ligand>
</feature>
<dbReference type="HAMAP" id="MF_00020">
    <property type="entry name" value="Acetate_kinase"/>
    <property type="match status" value="1"/>
</dbReference>
<feature type="binding site" evidence="9">
    <location>
        <begin position="337"/>
        <end position="341"/>
    </location>
    <ligand>
        <name>ATP</name>
        <dbReference type="ChEBI" id="CHEBI:30616"/>
    </ligand>
</feature>
<dbReference type="PANTHER" id="PTHR21060">
    <property type="entry name" value="ACETATE KINASE"/>
    <property type="match status" value="1"/>
</dbReference>
<keyword evidence="8 9" id="KW-0460">Magnesium</keyword>
<proteinExistence type="inferred from homology"/>
<protein>
    <recommendedName>
        <fullName evidence="9">Acetate kinase</fullName>
        <ecNumber evidence="9">2.7.2.1</ecNumber>
    </recommendedName>
    <alternativeName>
        <fullName evidence="9">Acetokinase</fullName>
    </alternativeName>
</protein>
<evidence type="ECO:0000256" key="9">
    <source>
        <dbReference type="HAMAP-Rule" id="MF_00020"/>
    </source>
</evidence>
<dbReference type="NCBIfam" id="TIGR00016">
    <property type="entry name" value="ackA"/>
    <property type="match status" value="1"/>
</dbReference>
<comment type="catalytic activity">
    <reaction evidence="9">
        <text>acetate + ATP = acetyl phosphate + ADP</text>
        <dbReference type="Rhea" id="RHEA:11352"/>
        <dbReference type="ChEBI" id="CHEBI:22191"/>
        <dbReference type="ChEBI" id="CHEBI:30089"/>
        <dbReference type="ChEBI" id="CHEBI:30616"/>
        <dbReference type="ChEBI" id="CHEBI:456216"/>
        <dbReference type="EC" id="2.7.2.1"/>
    </reaction>
</comment>
<feature type="binding site" evidence="9">
    <location>
        <position position="24"/>
    </location>
    <ligand>
        <name>ATP</name>
        <dbReference type="ChEBI" id="CHEBI:30616"/>
    </ligand>
</feature>
<evidence type="ECO:0000256" key="8">
    <source>
        <dbReference type="ARBA" id="ARBA00022842"/>
    </source>
</evidence>
<dbReference type="InterPro" id="IPR043129">
    <property type="entry name" value="ATPase_NBD"/>
</dbReference>
<dbReference type="RefSeq" id="WP_045585895.1">
    <property type="nucleotide sequence ID" value="NZ_CP012405.1"/>
</dbReference>
<gene>
    <name evidence="9" type="primary">ackA</name>
    <name evidence="11" type="ORF">AL072_27200</name>
</gene>
<dbReference type="PANTHER" id="PTHR21060:SF21">
    <property type="entry name" value="ACETATE KINASE"/>
    <property type="match status" value="1"/>
</dbReference>
<keyword evidence="4 9" id="KW-0479">Metal-binding</keyword>
<feature type="site" description="Transition state stabilizer" evidence="9">
    <location>
        <position position="250"/>
    </location>
</feature>
<feature type="binding site" evidence="9">
    <location>
        <position position="388"/>
    </location>
    <ligand>
        <name>Mg(2+)</name>
        <dbReference type="ChEBI" id="CHEBI:18420"/>
    </ligand>
</feature>
<evidence type="ECO:0000256" key="2">
    <source>
        <dbReference type="ARBA" id="ARBA00022490"/>
    </source>
</evidence>
<evidence type="ECO:0000313" key="12">
    <source>
        <dbReference type="Proteomes" id="UP000069935"/>
    </source>
</evidence>
<keyword evidence="2 9" id="KW-0963">Cytoplasm</keyword>
<keyword evidence="3 9" id="KW-0808">Transferase</keyword>
<evidence type="ECO:0000256" key="5">
    <source>
        <dbReference type="ARBA" id="ARBA00022741"/>
    </source>
</evidence>
<dbReference type="SUPFAM" id="SSF53067">
    <property type="entry name" value="Actin-like ATPase domain"/>
    <property type="match status" value="2"/>
</dbReference>
<feature type="site" description="Transition state stabilizer" evidence="9">
    <location>
        <position position="190"/>
    </location>
</feature>
<dbReference type="PIRSF" id="PIRSF000722">
    <property type="entry name" value="Acetate_prop_kin"/>
    <property type="match status" value="1"/>
</dbReference>